<feature type="domain" description="Reverse transcriptase" evidence="10">
    <location>
        <begin position="1"/>
        <end position="240"/>
    </location>
</feature>
<dbReference type="GO" id="GO:0003723">
    <property type="term" value="F:RNA binding"/>
    <property type="evidence" value="ECO:0007669"/>
    <property type="project" value="InterPro"/>
</dbReference>
<organism evidence="11 12">
    <name type="scientific">Chryseobacterium antibioticum</name>
    <dbReference type="NCBI Taxonomy" id="2728847"/>
    <lineage>
        <taxon>Bacteria</taxon>
        <taxon>Pseudomonadati</taxon>
        <taxon>Bacteroidota</taxon>
        <taxon>Flavobacteriia</taxon>
        <taxon>Flavobacteriales</taxon>
        <taxon>Weeksellaceae</taxon>
        <taxon>Chryseobacterium group</taxon>
        <taxon>Chryseobacterium</taxon>
    </lineage>
</organism>
<evidence type="ECO:0000256" key="8">
    <source>
        <dbReference type="ARBA" id="ARBA00034120"/>
    </source>
</evidence>
<proteinExistence type="inferred from homology"/>
<keyword evidence="6 11" id="KW-0695">RNA-directed DNA polymerase</keyword>
<dbReference type="PANTHER" id="PTHR34047">
    <property type="entry name" value="NUCLEAR INTRON MATURASE 1, MITOCHONDRIAL-RELATED"/>
    <property type="match status" value="1"/>
</dbReference>
<gene>
    <name evidence="11" type="ORF">HHL23_00125</name>
</gene>
<dbReference type="InterPro" id="IPR043502">
    <property type="entry name" value="DNA/RNA_pol_sf"/>
</dbReference>
<sequence>MNSLKSRICSHFPSIVRFPERELKELMVFLDSYYDEWEIVKNDKATGLPKTYKDGTVKKRYIRPSISKLKILQGRIKINILEKIGLPSNVHGGVKKKNNITNAKKHQGNKYVLTTDLQEFFPSVKSTIVHQTFIDLGFNKQFAFYITRFVTWKGELPQGASTSTHIANIVFLKIDNQLITFCEQYNITYTRFVDDLTFSSQQDFQHVISDILEIVKSCGFKLSMRKTKYSGNQIITGIKVFNHKIDAPEKIIEKVEIEKQLPDEIPKYLTLYRERILKTNKRRSK</sequence>
<dbReference type="InterPro" id="IPR043128">
    <property type="entry name" value="Rev_trsase/Diguanyl_cyclase"/>
</dbReference>
<accession>A0A7Y0FQ22</accession>
<keyword evidence="5" id="KW-0460">Magnesium</keyword>
<protein>
    <recommendedName>
        <fullName evidence="1">RNA-directed DNA polymerase</fullName>
        <ecNumber evidence="1">2.7.7.49</ecNumber>
    </recommendedName>
</protein>
<evidence type="ECO:0000313" key="11">
    <source>
        <dbReference type="EMBL" id="NML68220.1"/>
    </source>
</evidence>
<evidence type="ECO:0000256" key="3">
    <source>
        <dbReference type="ARBA" id="ARBA00022695"/>
    </source>
</evidence>
<keyword evidence="7" id="KW-0051">Antiviral defense</keyword>
<dbReference type="PROSITE" id="PS50878">
    <property type="entry name" value="RT_POL"/>
    <property type="match status" value="1"/>
</dbReference>
<evidence type="ECO:0000256" key="6">
    <source>
        <dbReference type="ARBA" id="ARBA00022918"/>
    </source>
</evidence>
<evidence type="ECO:0000256" key="4">
    <source>
        <dbReference type="ARBA" id="ARBA00022723"/>
    </source>
</evidence>
<evidence type="ECO:0000259" key="10">
    <source>
        <dbReference type="PROSITE" id="PS50878"/>
    </source>
</evidence>
<dbReference type="Proteomes" id="UP000544054">
    <property type="component" value="Unassembled WGS sequence"/>
</dbReference>
<comment type="caution">
    <text evidence="11">The sequence shown here is derived from an EMBL/GenBank/DDBJ whole genome shotgun (WGS) entry which is preliminary data.</text>
</comment>
<evidence type="ECO:0000256" key="9">
    <source>
        <dbReference type="ARBA" id="ARBA00048173"/>
    </source>
</evidence>
<dbReference type="SUPFAM" id="SSF56672">
    <property type="entry name" value="DNA/RNA polymerases"/>
    <property type="match status" value="1"/>
</dbReference>
<dbReference type="GO" id="GO:0051607">
    <property type="term" value="P:defense response to virus"/>
    <property type="evidence" value="ECO:0007669"/>
    <property type="project" value="UniProtKB-KW"/>
</dbReference>
<reference evidence="11 12" key="1">
    <citation type="submission" date="2020-04" db="EMBL/GenBank/DDBJ databases">
        <title>Chryseobacterium sp. RP-3-3 sp. nov., isolated from Jeju soil.</title>
        <authorList>
            <person name="Dahal R.H."/>
        </authorList>
    </citation>
    <scope>NUCLEOTIDE SEQUENCE [LARGE SCALE GENOMIC DNA]</scope>
    <source>
        <strain evidence="11 12">RP-3-3</strain>
    </source>
</reference>
<keyword evidence="2" id="KW-0808">Transferase</keyword>
<evidence type="ECO:0000256" key="7">
    <source>
        <dbReference type="ARBA" id="ARBA00023118"/>
    </source>
</evidence>
<dbReference type="AlphaFoldDB" id="A0A7Y0FQ22"/>
<evidence type="ECO:0000313" key="12">
    <source>
        <dbReference type="Proteomes" id="UP000544054"/>
    </source>
</evidence>
<name>A0A7Y0FQ22_9FLAO</name>
<keyword evidence="3" id="KW-0548">Nucleotidyltransferase</keyword>
<dbReference type="PANTHER" id="PTHR34047:SF7">
    <property type="entry name" value="RNA-DIRECTED DNA POLYMERASE"/>
    <property type="match status" value="1"/>
</dbReference>
<dbReference type="CDD" id="cd03487">
    <property type="entry name" value="RT_Bac_retron_II"/>
    <property type="match status" value="1"/>
</dbReference>
<dbReference type="GO" id="GO:0046872">
    <property type="term" value="F:metal ion binding"/>
    <property type="evidence" value="ECO:0007669"/>
    <property type="project" value="UniProtKB-KW"/>
</dbReference>
<dbReference type="InterPro" id="IPR000123">
    <property type="entry name" value="Reverse_transcriptase_msDNA"/>
</dbReference>
<comment type="similarity">
    <text evidence="8">Belongs to the bacterial reverse transcriptase family.</text>
</comment>
<keyword evidence="12" id="KW-1185">Reference proteome</keyword>
<dbReference type="Gene3D" id="3.30.70.270">
    <property type="match status" value="1"/>
</dbReference>
<dbReference type="InterPro" id="IPR051083">
    <property type="entry name" value="GrpII_Intron_Splice-Mob/Def"/>
</dbReference>
<evidence type="ECO:0000256" key="5">
    <source>
        <dbReference type="ARBA" id="ARBA00022842"/>
    </source>
</evidence>
<dbReference type="GO" id="GO:0003964">
    <property type="term" value="F:RNA-directed DNA polymerase activity"/>
    <property type="evidence" value="ECO:0007669"/>
    <property type="project" value="UniProtKB-KW"/>
</dbReference>
<dbReference type="RefSeq" id="WP_169232831.1">
    <property type="nucleotide sequence ID" value="NZ_JABBGI010000001.1"/>
</dbReference>
<comment type="catalytic activity">
    <reaction evidence="9">
        <text>DNA(n) + a 2'-deoxyribonucleoside 5'-triphosphate = DNA(n+1) + diphosphate</text>
        <dbReference type="Rhea" id="RHEA:22508"/>
        <dbReference type="Rhea" id="RHEA-COMP:17339"/>
        <dbReference type="Rhea" id="RHEA-COMP:17340"/>
        <dbReference type="ChEBI" id="CHEBI:33019"/>
        <dbReference type="ChEBI" id="CHEBI:61560"/>
        <dbReference type="ChEBI" id="CHEBI:173112"/>
        <dbReference type="EC" id="2.7.7.49"/>
    </reaction>
</comment>
<dbReference type="PRINTS" id="PR00866">
    <property type="entry name" value="RNADNAPOLMS"/>
</dbReference>
<keyword evidence="4" id="KW-0479">Metal-binding</keyword>
<evidence type="ECO:0000256" key="2">
    <source>
        <dbReference type="ARBA" id="ARBA00022679"/>
    </source>
</evidence>
<dbReference type="EC" id="2.7.7.49" evidence="1"/>
<evidence type="ECO:0000256" key="1">
    <source>
        <dbReference type="ARBA" id="ARBA00012493"/>
    </source>
</evidence>
<dbReference type="InterPro" id="IPR000477">
    <property type="entry name" value="RT_dom"/>
</dbReference>
<dbReference type="Pfam" id="PF00078">
    <property type="entry name" value="RVT_1"/>
    <property type="match status" value="1"/>
</dbReference>
<dbReference type="Gene3D" id="3.10.10.10">
    <property type="entry name" value="HIV Type 1 Reverse Transcriptase, subunit A, domain 1"/>
    <property type="match status" value="1"/>
</dbReference>
<dbReference type="EMBL" id="JABBGI010000001">
    <property type="protein sequence ID" value="NML68220.1"/>
    <property type="molecule type" value="Genomic_DNA"/>
</dbReference>